<feature type="domain" description="Dihydroxy-acid/6-phosphogluconate dehydratase N-terminal" evidence="3">
    <location>
        <begin position="100"/>
        <end position="407"/>
    </location>
</feature>
<protein>
    <submittedName>
        <fullName evidence="5">Dihydroxy-acid dehydratase</fullName>
        <ecNumber evidence="5">4.2.1.9</ecNumber>
    </submittedName>
</protein>
<feature type="domain" description="Dihydroxy-acid/6-phosphogluconate dehydratase C-terminal" evidence="4">
    <location>
        <begin position="448"/>
        <end position="606"/>
    </location>
</feature>
<dbReference type="InterPro" id="IPR000581">
    <property type="entry name" value="ILV_EDD_N"/>
</dbReference>
<dbReference type="EC" id="4.2.1.9" evidence="5"/>
<keyword evidence="2 5" id="KW-0456">Lyase</keyword>
<evidence type="ECO:0000259" key="4">
    <source>
        <dbReference type="Pfam" id="PF24877"/>
    </source>
</evidence>
<comment type="similarity">
    <text evidence="1">Belongs to the IlvD/Edd family.</text>
</comment>
<dbReference type="Pfam" id="PF00920">
    <property type="entry name" value="ILVD_EDD_N"/>
    <property type="match status" value="1"/>
</dbReference>
<dbReference type="SUPFAM" id="SSF52016">
    <property type="entry name" value="LeuD/IlvD-like"/>
    <property type="match status" value="1"/>
</dbReference>
<dbReference type="Gene3D" id="3.50.30.80">
    <property type="entry name" value="IlvD/EDD C-terminal domain-like"/>
    <property type="match status" value="1"/>
</dbReference>
<dbReference type="PANTHER" id="PTHR43661:SF3">
    <property type="entry name" value="D-XYLONATE DEHYDRATASE YAGF-RELATED"/>
    <property type="match status" value="1"/>
</dbReference>
<dbReference type="Pfam" id="PF24877">
    <property type="entry name" value="ILV_EDD_C"/>
    <property type="match status" value="1"/>
</dbReference>
<dbReference type="STRING" id="1838286.Verru16b_01748"/>
<gene>
    <name evidence="5" type="primary">ilvD_1</name>
    <name evidence="5" type="ORF">Verru16b_01748</name>
</gene>
<dbReference type="EMBL" id="CP016094">
    <property type="protein sequence ID" value="AOS44681.1"/>
    <property type="molecule type" value="Genomic_DNA"/>
</dbReference>
<dbReference type="PROSITE" id="PS00886">
    <property type="entry name" value="ILVD_EDD_1"/>
    <property type="match status" value="1"/>
</dbReference>
<dbReference type="PANTHER" id="PTHR43661">
    <property type="entry name" value="D-XYLONATE DEHYDRATASE"/>
    <property type="match status" value="1"/>
</dbReference>
<accession>A0A1D8AUX4</accession>
<dbReference type="KEGG" id="obg:Verru16b_01748"/>
<evidence type="ECO:0000313" key="5">
    <source>
        <dbReference type="EMBL" id="AOS44681.1"/>
    </source>
</evidence>
<dbReference type="PATRIC" id="fig|1838286.3.peg.1760"/>
<reference evidence="5 6" key="1">
    <citation type="submission" date="2016-06" db="EMBL/GenBank/DDBJ databases">
        <title>Three novel species with peptidoglycan cell walls form the new genus Lacunisphaera gen. nov. in the family Opitutaceae of the verrucomicrobial subdivision 4.</title>
        <authorList>
            <person name="Rast P."/>
            <person name="Gloeckner I."/>
            <person name="Jogler M."/>
            <person name="Boedeker C."/>
            <person name="Jeske O."/>
            <person name="Wiegand S."/>
            <person name="Reinhardt R."/>
            <person name="Schumann P."/>
            <person name="Rohde M."/>
            <person name="Spring S."/>
            <person name="Gloeckner F.O."/>
            <person name="Jogler C."/>
        </authorList>
    </citation>
    <scope>NUCLEOTIDE SEQUENCE [LARGE SCALE GENOMIC DNA]</scope>
    <source>
        <strain evidence="5 6">IG16b</strain>
    </source>
</reference>
<proteinExistence type="inferred from homology"/>
<evidence type="ECO:0000313" key="6">
    <source>
        <dbReference type="Proteomes" id="UP000095228"/>
    </source>
</evidence>
<dbReference type="GO" id="GO:0005829">
    <property type="term" value="C:cytosol"/>
    <property type="evidence" value="ECO:0007669"/>
    <property type="project" value="TreeGrafter"/>
</dbReference>
<evidence type="ECO:0000256" key="2">
    <source>
        <dbReference type="ARBA" id="ARBA00023239"/>
    </source>
</evidence>
<evidence type="ECO:0000256" key="1">
    <source>
        <dbReference type="ARBA" id="ARBA00006486"/>
    </source>
</evidence>
<dbReference type="InterPro" id="IPR042096">
    <property type="entry name" value="Dihydro-acid_dehy_C"/>
</dbReference>
<dbReference type="GO" id="GO:0050401">
    <property type="term" value="F:xylonate dehydratase activity"/>
    <property type="evidence" value="ECO:0007669"/>
    <property type="project" value="InterPro"/>
</dbReference>
<dbReference type="SUPFAM" id="SSF143975">
    <property type="entry name" value="IlvD/EDD N-terminal domain-like"/>
    <property type="match status" value="1"/>
</dbReference>
<dbReference type="NCBIfam" id="TIGR03432">
    <property type="entry name" value="yjhG_yagF"/>
    <property type="match status" value="1"/>
</dbReference>
<organism evidence="5 6">
    <name type="scientific">Lacunisphaera limnophila</name>
    <dbReference type="NCBI Taxonomy" id="1838286"/>
    <lineage>
        <taxon>Bacteria</taxon>
        <taxon>Pseudomonadati</taxon>
        <taxon>Verrucomicrobiota</taxon>
        <taxon>Opitutia</taxon>
        <taxon>Opitutales</taxon>
        <taxon>Opitutaceae</taxon>
        <taxon>Lacunisphaera</taxon>
    </lineage>
</organism>
<dbReference type="InterPro" id="IPR037237">
    <property type="entry name" value="IlvD/EDD_N"/>
</dbReference>
<sequence>MVFVFFVANDWISSMSRDPILDSGDDAIYALRTTAPGPAGSLPLDADRLRRMSSGDLFGWTQNAGMGWSPAAMLGKQFLILSTQGGIRAPDGTPIALGYHTGHWEVGLLMEEAAREFTAAKAIPFAGYVSDPCDGRTNGTPGMLDSLAYRNDAAIVLRRLVRSLPTRRGVLGVATCDKGLPAMLMALAGCPDLPTILVPGGVTLLAEEAEDTGKVQTLATRFARDEISLEHAAEMGCRACGSPGGGCQFMGTAATSQVVAEALGLALPHAALAPSGSPIWRDVARRSARALLALDLAGTTTRDLLTDDSLHNAMVCHAAFGGSTNLVLHIPAIAHAAGLRRPTVDDWARINRVVPRLVDSLPNGPRHFATVQVYLAGGVPEAMLHLRDLGLLKLDARTVTGRTLGDNLTWWEKSERRTRLREKLRTLDGIDPGDVIMPAAQARARGLASTVTFLRGNLAPEGALVKSTAIAPQLIDADGLFEHEGPARVFTSEAHAIAAIKAGSVKPGDVLVLAGIGPGCGMPETYQVTSALKHIKDGQRIALITDGRFSGVSTGACIGHISPEAWAGGPIGKLRDGDTIRLHVNTRSLEGTVDVVSVSADELAMRPLHPGLKPNPLVPADTHLWSALQNASGGSWGGCVYDAARITELLNLGLATEAARLGNSPKAR</sequence>
<keyword evidence="6" id="KW-1185">Reference proteome</keyword>
<dbReference type="InterPro" id="IPR056740">
    <property type="entry name" value="ILV_EDD_C"/>
</dbReference>
<dbReference type="PROSITE" id="PS00887">
    <property type="entry name" value="ILVD_EDD_2"/>
    <property type="match status" value="1"/>
</dbReference>
<dbReference type="Proteomes" id="UP000095228">
    <property type="component" value="Chromosome"/>
</dbReference>
<name>A0A1D8AUX4_9BACT</name>
<dbReference type="InterPro" id="IPR017798">
    <property type="entry name" value="Dehydratase_YjhG/YagF"/>
</dbReference>
<dbReference type="GO" id="GO:0004160">
    <property type="term" value="F:dihydroxy-acid dehydratase activity"/>
    <property type="evidence" value="ECO:0007669"/>
    <property type="project" value="UniProtKB-EC"/>
</dbReference>
<evidence type="ECO:0000259" key="3">
    <source>
        <dbReference type="Pfam" id="PF00920"/>
    </source>
</evidence>
<dbReference type="InterPro" id="IPR020558">
    <property type="entry name" value="DiOHA_6PGluconate_deHydtase_CS"/>
</dbReference>
<dbReference type="AlphaFoldDB" id="A0A1D8AUX4"/>